<accession>A0A968GET8</accession>
<reference evidence="2" key="1">
    <citation type="submission" date="2020-03" db="EMBL/GenBank/DDBJ databases">
        <title>Spirochaetal bacteria isolated from arthropods constitute a novel genus Entomospira genus novum within the order Spirochaetales.</title>
        <authorList>
            <person name="Grana-Miraglia L."/>
            <person name="Sikutova S."/>
            <person name="Fingerle V."/>
            <person name="Sing A."/>
            <person name="Castillo-Ramirez S."/>
            <person name="Margos G."/>
            <person name="Rudolf I."/>
        </authorList>
    </citation>
    <scope>NUCLEOTIDE SEQUENCE</scope>
    <source>
        <strain evidence="2">BR208</strain>
    </source>
</reference>
<evidence type="ECO:0000313" key="3">
    <source>
        <dbReference type="Proteomes" id="UP000752013"/>
    </source>
</evidence>
<feature type="transmembrane region" description="Helical" evidence="1">
    <location>
        <begin position="115"/>
        <end position="139"/>
    </location>
</feature>
<evidence type="ECO:0008006" key="4">
    <source>
        <dbReference type="Google" id="ProtNLM"/>
    </source>
</evidence>
<dbReference type="AlphaFoldDB" id="A0A968GET8"/>
<feature type="transmembrane region" description="Helical" evidence="1">
    <location>
        <begin position="6"/>
        <end position="28"/>
    </location>
</feature>
<keyword evidence="1" id="KW-0812">Transmembrane</keyword>
<organism evidence="2 3">
    <name type="scientific">Entomospira nematocerorum</name>
    <dbReference type="NCBI Taxonomy" id="2719987"/>
    <lineage>
        <taxon>Bacteria</taxon>
        <taxon>Pseudomonadati</taxon>
        <taxon>Spirochaetota</taxon>
        <taxon>Spirochaetia</taxon>
        <taxon>Spirochaetales</taxon>
        <taxon>Spirochaetaceae</taxon>
        <taxon>Entomospira</taxon>
    </lineage>
</organism>
<gene>
    <name evidence="2" type="ORF">HCT46_03100</name>
</gene>
<feature type="transmembrane region" description="Helical" evidence="1">
    <location>
        <begin position="80"/>
        <end position="103"/>
    </location>
</feature>
<proteinExistence type="predicted"/>
<comment type="caution">
    <text evidence="2">The sequence shown here is derived from an EMBL/GenBank/DDBJ whole genome shotgun (WGS) entry which is preliminary data.</text>
</comment>
<keyword evidence="1" id="KW-1133">Transmembrane helix</keyword>
<feature type="transmembrane region" description="Helical" evidence="1">
    <location>
        <begin position="160"/>
        <end position="178"/>
    </location>
</feature>
<evidence type="ECO:0000256" key="1">
    <source>
        <dbReference type="SAM" id="Phobius"/>
    </source>
</evidence>
<dbReference type="EMBL" id="JAATLK010000001">
    <property type="protein sequence ID" value="NIZ46903.1"/>
    <property type="molecule type" value="Genomic_DNA"/>
</dbReference>
<evidence type="ECO:0000313" key="2">
    <source>
        <dbReference type="EMBL" id="NIZ46903.1"/>
    </source>
</evidence>
<dbReference type="Proteomes" id="UP000752013">
    <property type="component" value="Unassembled WGS sequence"/>
</dbReference>
<protein>
    <recommendedName>
        <fullName evidence="4">Peptidase M50 domain-containing protein</fullName>
    </recommendedName>
</protein>
<sequence>MSVLGMLMSAMIVYILHDNAYYMIIRIFRKKQGTSKLPDVIHYFDIQRLALTYFLHYGWRSSESFLYENSEELRGGRVTVFFLQLLHPALYWMFSMIIVMIATQTSGMLPAFLRVYLQFMALFSFNMMILMLIPIPPLAMGNALMSFYASKKYQYQRKQIHFYGQILLVGLVITLALIGGGASLVEYFSTTLALGVEMLLDLMNR</sequence>
<dbReference type="RefSeq" id="WP_167703344.1">
    <property type="nucleotide sequence ID" value="NZ_CP118168.1"/>
</dbReference>
<keyword evidence="3" id="KW-1185">Reference proteome</keyword>
<keyword evidence="1" id="KW-0472">Membrane</keyword>
<name>A0A968GET8_9SPIO</name>